<keyword evidence="3" id="KW-0687">Ribonucleoprotein</keyword>
<dbReference type="PANTHER" id="PTHR10746:SF6">
    <property type="entry name" value="LARGE RIBOSOMAL SUBUNIT PROTEIN UL4M"/>
    <property type="match status" value="1"/>
</dbReference>
<evidence type="ECO:0000313" key="7">
    <source>
        <dbReference type="Proteomes" id="UP001278766"/>
    </source>
</evidence>
<protein>
    <recommendedName>
        <fullName evidence="4">Large ribosomal subunit protein uL4m</fullName>
    </recommendedName>
</protein>
<comment type="similarity">
    <text evidence="1">Belongs to the universal ribosomal protein uL4 family.</text>
</comment>
<feature type="region of interest" description="Disordered" evidence="5">
    <location>
        <begin position="110"/>
        <end position="157"/>
    </location>
</feature>
<dbReference type="InterPro" id="IPR023574">
    <property type="entry name" value="Ribosomal_uL4_dom_sf"/>
</dbReference>
<keyword evidence="7" id="KW-1185">Reference proteome</keyword>
<evidence type="ECO:0000256" key="2">
    <source>
        <dbReference type="ARBA" id="ARBA00022980"/>
    </source>
</evidence>
<organism evidence="6 7">
    <name type="scientific">Chaetomium fimeti</name>
    <dbReference type="NCBI Taxonomy" id="1854472"/>
    <lineage>
        <taxon>Eukaryota</taxon>
        <taxon>Fungi</taxon>
        <taxon>Dikarya</taxon>
        <taxon>Ascomycota</taxon>
        <taxon>Pezizomycotina</taxon>
        <taxon>Sordariomycetes</taxon>
        <taxon>Sordariomycetidae</taxon>
        <taxon>Sordariales</taxon>
        <taxon>Chaetomiaceae</taxon>
        <taxon>Chaetomium</taxon>
    </lineage>
</organism>
<dbReference type="InterPro" id="IPR013005">
    <property type="entry name" value="Ribosomal_uL4-like"/>
</dbReference>
<evidence type="ECO:0000256" key="5">
    <source>
        <dbReference type="SAM" id="MobiDB-lite"/>
    </source>
</evidence>
<gene>
    <name evidence="6" type="ORF">B0H64DRAFT_392505</name>
</gene>
<dbReference type="GeneID" id="87840510"/>
<dbReference type="SUPFAM" id="SSF52166">
    <property type="entry name" value="Ribosomal protein L4"/>
    <property type="match status" value="1"/>
</dbReference>
<evidence type="ECO:0000313" key="6">
    <source>
        <dbReference type="EMBL" id="KAK3297589.1"/>
    </source>
</evidence>
<dbReference type="GO" id="GO:0003735">
    <property type="term" value="F:structural constituent of ribosome"/>
    <property type="evidence" value="ECO:0007669"/>
    <property type="project" value="InterPro"/>
</dbReference>
<dbReference type="GO" id="GO:1990904">
    <property type="term" value="C:ribonucleoprotein complex"/>
    <property type="evidence" value="ECO:0007669"/>
    <property type="project" value="UniProtKB-KW"/>
</dbReference>
<dbReference type="FunFam" id="3.40.1370.10:FF:000016">
    <property type="entry name" value="60S ribosomal protein L4, mitochondrial"/>
    <property type="match status" value="1"/>
</dbReference>
<dbReference type="RefSeq" id="XP_062661103.1">
    <property type="nucleotide sequence ID" value="XM_062803562.1"/>
</dbReference>
<evidence type="ECO:0000256" key="1">
    <source>
        <dbReference type="ARBA" id="ARBA00010528"/>
    </source>
</evidence>
<reference evidence="6" key="2">
    <citation type="submission" date="2023-06" db="EMBL/GenBank/DDBJ databases">
        <authorList>
            <consortium name="Lawrence Berkeley National Laboratory"/>
            <person name="Haridas S."/>
            <person name="Hensen N."/>
            <person name="Bonometti L."/>
            <person name="Westerberg I."/>
            <person name="Brannstrom I.O."/>
            <person name="Guillou S."/>
            <person name="Cros-Aarteil S."/>
            <person name="Calhoun S."/>
            <person name="Kuo A."/>
            <person name="Mondo S."/>
            <person name="Pangilinan J."/>
            <person name="Riley R."/>
            <person name="Labutti K."/>
            <person name="Andreopoulos B."/>
            <person name="Lipzen A."/>
            <person name="Chen C."/>
            <person name="Yanf M."/>
            <person name="Daum C."/>
            <person name="Ng V."/>
            <person name="Clum A."/>
            <person name="Steindorff A."/>
            <person name="Ohm R."/>
            <person name="Martin F."/>
            <person name="Silar P."/>
            <person name="Natvig D."/>
            <person name="Lalanne C."/>
            <person name="Gautier V."/>
            <person name="Ament-Velasquez S.L."/>
            <person name="Kruys A."/>
            <person name="Hutchinson M.I."/>
            <person name="Powell A.J."/>
            <person name="Barry K."/>
            <person name="Miller A.N."/>
            <person name="Grigoriev I.V."/>
            <person name="Debuchy R."/>
            <person name="Gladieux P."/>
            <person name="Thoren M.H."/>
            <person name="Johannesson H."/>
        </authorList>
    </citation>
    <scope>NUCLEOTIDE SEQUENCE</scope>
    <source>
        <strain evidence="6">CBS 168.71</strain>
    </source>
</reference>
<dbReference type="Gene3D" id="3.40.1370.10">
    <property type="match status" value="1"/>
</dbReference>
<dbReference type="AlphaFoldDB" id="A0AAE0LUR3"/>
<evidence type="ECO:0000256" key="3">
    <source>
        <dbReference type="ARBA" id="ARBA00023274"/>
    </source>
</evidence>
<accession>A0AAE0LUR3</accession>
<name>A0AAE0LUR3_9PEZI</name>
<dbReference type="InterPro" id="IPR002136">
    <property type="entry name" value="Ribosomal_uL4"/>
</dbReference>
<reference evidence="6" key="1">
    <citation type="journal article" date="2023" name="Mol. Phylogenet. Evol.">
        <title>Genome-scale phylogeny and comparative genomics of the fungal order Sordariales.</title>
        <authorList>
            <person name="Hensen N."/>
            <person name="Bonometti L."/>
            <person name="Westerberg I."/>
            <person name="Brannstrom I.O."/>
            <person name="Guillou S."/>
            <person name="Cros-Aarteil S."/>
            <person name="Calhoun S."/>
            <person name="Haridas S."/>
            <person name="Kuo A."/>
            <person name="Mondo S."/>
            <person name="Pangilinan J."/>
            <person name="Riley R."/>
            <person name="LaButti K."/>
            <person name="Andreopoulos B."/>
            <person name="Lipzen A."/>
            <person name="Chen C."/>
            <person name="Yan M."/>
            <person name="Daum C."/>
            <person name="Ng V."/>
            <person name="Clum A."/>
            <person name="Steindorff A."/>
            <person name="Ohm R.A."/>
            <person name="Martin F."/>
            <person name="Silar P."/>
            <person name="Natvig D.O."/>
            <person name="Lalanne C."/>
            <person name="Gautier V."/>
            <person name="Ament-Velasquez S.L."/>
            <person name="Kruys A."/>
            <person name="Hutchinson M.I."/>
            <person name="Powell A.J."/>
            <person name="Barry K."/>
            <person name="Miller A.N."/>
            <person name="Grigoriev I.V."/>
            <person name="Debuchy R."/>
            <person name="Gladieux P."/>
            <person name="Hiltunen Thoren M."/>
            <person name="Johannesson H."/>
        </authorList>
    </citation>
    <scope>NUCLEOTIDE SEQUENCE</scope>
    <source>
        <strain evidence="6">CBS 168.71</strain>
    </source>
</reference>
<evidence type="ECO:0000256" key="4">
    <source>
        <dbReference type="ARBA" id="ARBA00040565"/>
    </source>
</evidence>
<proteinExistence type="inferred from homology"/>
<dbReference type="GO" id="GO:0005840">
    <property type="term" value="C:ribosome"/>
    <property type="evidence" value="ECO:0007669"/>
    <property type="project" value="UniProtKB-KW"/>
</dbReference>
<dbReference type="GO" id="GO:0006412">
    <property type="term" value="P:translation"/>
    <property type="evidence" value="ECO:0007669"/>
    <property type="project" value="InterPro"/>
</dbReference>
<comment type="caution">
    <text evidence="6">The sequence shown here is derived from an EMBL/GenBank/DDBJ whole genome shotgun (WGS) entry which is preliminary data.</text>
</comment>
<dbReference type="EMBL" id="JAUEPN010000003">
    <property type="protein sequence ID" value="KAK3297589.1"/>
    <property type="molecule type" value="Genomic_DNA"/>
</dbReference>
<dbReference type="Pfam" id="PF00573">
    <property type="entry name" value="Ribosomal_L4"/>
    <property type="match status" value="1"/>
</dbReference>
<dbReference type="PANTHER" id="PTHR10746">
    <property type="entry name" value="50S RIBOSOMAL PROTEIN L4"/>
    <property type="match status" value="1"/>
</dbReference>
<keyword evidence="2 6" id="KW-0689">Ribosomal protein</keyword>
<sequence length="319" mass="35364">MAGKGMKSLSEAMRGLSLAAQPCRALPGRQVSVACRRSMATAVETKPTNITRSVTEPWNPITTVPVTIHAFPTLEPRSLESWSAKHLHLPLRRDILHLAVVYEGDKTRQGTASSKTRFEVHGSHRKLRPQKGSGRARVGNKQSPLMKGGGKTFGPKPRDFSTKLNRKVYDLAWRTALSYRYRRGELIVTEDGLEMPLPEEFLELAESGVMGRELEDGFVSKYVAEFMAALQWGGAHGRTTFITGDRRPNLFTGLDVAGENGRALELEDVDVKDLLETGRIVIERTALREMIKEHSSDLISRVVVKGLNAKPTLGQVLVR</sequence>
<dbReference type="Proteomes" id="UP001278766">
    <property type="component" value="Unassembled WGS sequence"/>
</dbReference>